<comment type="caution">
    <text evidence="1">The sequence shown here is derived from an EMBL/GenBank/DDBJ whole genome shotgun (WGS) entry which is preliminary data.</text>
</comment>
<keyword evidence="2" id="KW-1185">Reference proteome</keyword>
<evidence type="ECO:0000313" key="2">
    <source>
        <dbReference type="Proteomes" id="UP001280121"/>
    </source>
</evidence>
<dbReference type="InterPro" id="IPR032675">
    <property type="entry name" value="LRR_dom_sf"/>
</dbReference>
<evidence type="ECO:0008006" key="3">
    <source>
        <dbReference type="Google" id="ProtNLM"/>
    </source>
</evidence>
<accession>A0AAD9TP74</accession>
<reference evidence="1" key="1">
    <citation type="journal article" date="2023" name="Plant J.">
        <title>Genome sequences and population genomics provide insights into the demographic history, inbreeding, and mutation load of two 'living fossil' tree species of Dipteronia.</title>
        <authorList>
            <person name="Feng Y."/>
            <person name="Comes H.P."/>
            <person name="Chen J."/>
            <person name="Zhu S."/>
            <person name="Lu R."/>
            <person name="Zhang X."/>
            <person name="Li P."/>
            <person name="Qiu J."/>
            <person name="Olsen K.M."/>
            <person name="Qiu Y."/>
        </authorList>
    </citation>
    <scope>NUCLEOTIDE SEQUENCE</scope>
    <source>
        <strain evidence="1">KIB01</strain>
    </source>
</reference>
<sequence length="240" mass="26696">MILSDRFQYAKSLRLLLFPVLLISRNCPKEKLLNDEVIIALADCSWEILDISGSDISDSSLVIVAKMCESLRAVDVSRCDKITATGVSDLLQHCHLLETLRCGGSPWSDHTARRSLGILKPKLNDVEGDSWVELDTAEIGFGAQSLHWFVWDVDPQTWSVCGFTPKITSSSLVNSNELPIAERFRLANVERDTFGVKTSKECKATPAPCREGLDDGRYRCQGNSSGFKSYQISQHSEVEI</sequence>
<name>A0AAD9TP74_9ROSI</name>
<evidence type="ECO:0000313" key="1">
    <source>
        <dbReference type="EMBL" id="KAK2639714.1"/>
    </source>
</evidence>
<dbReference type="EMBL" id="JANJYI010000008">
    <property type="protein sequence ID" value="KAK2639714.1"/>
    <property type="molecule type" value="Genomic_DNA"/>
</dbReference>
<dbReference type="SUPFAM" id="SSF52047">
    <property type="entry name" value="RNI-like"/>
    <property type="match status" value="1"/>
</dbReference>
<dbReference type="AlphaFoldDB" id="A0AAD9TP74"/>
<dbReference type="Proteomes" id="UP001280121">
    <property type="component" value="Unassembled WGS sequence"/>
</dbReference>
<gene>
    <name evidence="1" type="ORF">Ddye_027509</name>
</gene>
<proteinExistence type="predicted"/>
<organism evidence="1 2">
    <name type="scientific">Dipteronia dyeriana</name>
    <dbReference type="NCBI Taxonomy" id="168575"/>
    <lineage>
        <taxon>Eukaryota</taxon>
        <taxon>Viridiplantae</taxon>
        <taxon>Streptophyta</taxon>
        <taxon>Embryophyta</taxon>
        <taxon>Tracheophyta</taxon>
        <taxon>Spermatophyta</taxon>
        <taxon>Magnoliopsida</taxon>
        <taxon>eudicotyledons</taxon>
        <taxon>Gunneridae</taxon>
        <taxon>Pentapetalae</taxon>
        <taxon>rosids</taxon>
        <taxon>malvids</taxon>
        <taxon>Sapindales</taxon>
        <taxon>Sapindaceae</taxon>
        <taxon>Hippocastanoideae</taxon>
        <taxon>Acereae</taxon>
        <taxon>Dipteronia</taxon>
    </lineage>
</organism>
<dbReference type="Gene3D" id="3.80.10.10">
    <property type="entry name" value="Ribonuclease Inhibitor"/>
    <property type="match status" value="1"/>
</dbReference>
<protein>
    <recommendedName>
        <fullName evidence="3">F-box protein</fullName>
    </recommendedName>
</protein>